<keyword evidence="3" id="KW-1185">Reference proteome</keyword>
<reference evidence="2 3" key="1">
    <citation type="submission" date="2024-10" db="EMBL/GenBank/DDBJ databases">
        <title>Novel secondary metabolite-producing bacteria for plant disease control.</title>
        <authorList>
            <person name="Chevrette M."/>
        </authorList>
    </citation>
    <scope>NUCLEOTIDE SEQUENCE [LARGE SCALE GENOMIC DNA]</scope>
    <source>
        <strain evidence="2 3">J30 TE3557</strain>
    </source>
</reference>
<comment type="caution">
    <text evidence="2">The sequence shown here is derived from an EMBL/GenBank/DDBJ whole genome shotgun (WGS) entry which is preliminary data.</text>
</comment>
<protein>
    <submittedName>
        <fullName evidence="2">Uncharacterized protein</fullName>
    </submittedName>
</protein>
<organism evidence="2 3">
    <name type="scientific">Paenarthrobacter histidinolovorans</name>
    <dbReference type="NCBI Taxonomy" id="43664"/>
    <lineage>
        <taxon>Bacteria</taxon>
        <taxon>Bacillati</taxon>
        <taxon>Actinomycetota</taxon>
        <taxon>Actinomycetes</taxon>
        <taxon>Micrococcales</taxon>
        <taxon>Micrococcaceae</taxon>
        <taxon>Paenarthrobacter</taxon>
    </lineage>
</organism>
<gene>
    <name evidence="2" type="ORF">ABIA52_000036</name>
</gene>
<accession>A0ABW8MZH5</accession>
<sequence>MPMNSIRRQRGRNAPRYDPLSGATYRPDPRFAPHIADKLVRASNAADINISSLLSILVDRMVLDANGLPDWYEEVMKQEALPIEKAG</sequence>
<feature type="region of interest" description="Disordered" evidence="1">
    <location>
        <begin position="1"/>
        <end position="29"/>
    </location>
</feature>
<evidence type="ECO:0000256" key="1">
    <source>
        <dbReference type="SAM" id="MobiDB-lite"/>
    </source>
</evidence>
<proteinExistence type="predicted"/>
<evidence type="ECO:0000313" key="2">
    <source>
        <dbReference type="EMBL" id="MFK4637147.1"/>
    </source>
</evidence>
<evidence type="ECO:0000313" key="3">
    <source>
        <dbReference type="Proteomes" id="UP001620520"/>
    </source>
</evidence>
<dbReference type="EMBL" id="JBIYEW010000001">
    <property type="protein sequence ID" value="MFK4637147.1"/>
    <property type="molecule type" value="Genomic_DNA"/>
</dbReference>
<name>A0ABW8MZH5_9MICC</name>
<dbReference type="Proteomes" id="UP001620520">
    <property type="component" value="Unassembled WGS sequence"/>
</dbReference>